<gene>
    <name evidence="1" type="ORF">Slati_4427500</name>
</gene>
<accession>A0AAW2SQ95</accession>
<dbReference type="EMBL" id="JACGWN010000016">
    <property type="protein sequence ID" value="KAL0394613.1"/>
    <property type="molecule type" value="Genomic_DNA"/>
</dbReference>
<reference evidence="1" key="2">
    <citation type="journal article" date="2024" name="Plant">
        <title>Genomic evolution and insights into agronomic trait innovations of Sesamum species.</title>
        <authorList>
            <person name="Miao H."/>
            <person name="Wang L."/>
            <person name="Qu L."/>
            <person name="Liu H."/>
            <person name="Sun Y."/>
            <person name="Le M."/>
            <person name="Wang Q."/>
            <person name="Wei S."/>
            <person name="Zheng Y."/>
            <person name="Lin W."/>
            <person name="Duan Y."/>
            <person name="Cao H."/>
            <person name="Xiong S."/>
            <person name="Wang X."/>
            <person name="Wei L."/>
            <person name="Li C."/>
            <person name="Ma Q."/>
            <person name="Ju M."/>
            <person name="Zhao R."/>
            <person name="Li G."/>
            <person name="Mu C."/>
            <person name="Tian Q."/>
            <person name="Mei H."/>
            <person name="Zhang T."/>
            <person name="Gao T."/>
            <person name="Zhang H."/>
        </authorList>
    </citation>
    <scope>NUCLEOTIDE SEQUENCE</scope>
    <source>
        <strain evidence="1">KEN1</strain>
    </source>
</reference>
<reference evidence="1" key="1">
    <citation type="submission" date="2020-06" db="EMBL/GenBank/DDBJ databases">
        <authorList>
            <person name="Li T."/>
            <person name="Hu X."/>
            <person name="Zhang T."/>
            <person name="Song X."/>
            <person name="Zhang H."/>
            <person name="Dai N."/>
            <person name="Sheng W."/>
            <person name="Hou X."/>
            <person name="Wei L."/>
        </authorList>
    </citation>
    <scope>NUCLEOTIDE SEQUENCE</scope>
    <source>
        <strain evidence="1">KEN1</strain>
        <tissue evidence="1">Leaf</tissue>
    </source>
</reference>
<name>A0AAW2SQ95_9LAMI</name>
<organism evidence="1">
    <name type="scientific">Sesamum latifolium</name>
    <dbReference type="NCBI Taxonomy" id="2727402"/>
    <lineage>
        <taxon>Eukaryota</taxon>
        <taxon>Viridiplantae</taxon>
        <taxon>Streptophyta</taxon>
        <taxon>Embryophyta</taxon>
        <taxon>Tracheophyta</taxon>
        <taxon>Spermatophyta</taxon>
        <taxon>Magnoliopsida</taxon>
        <taxon>eudicotyledons</taxon>
        <taxon>Gunneridae</taxon>
        <taxon>Pentapetalae</taxon>
        <taxon>asterids</taxon>
        <taxon>lamiids</taxon>
        <taxon>Lamiales</taxon>
        <taxon>Pedaliaceae</taxon>
        <taxon>Sesamum</taxon>
    </lineage>
</organism>
<dbReference type="AlphaFoldDB" id="A0AAW2SQ95"/>
<dbReference type="InterPro" id="IPR004242">
    <property type="entry name" value="Transposase_21"/>
</dbReference>
<proteinExistence type="predicted"/>
<sequence>MTWHATYQTVKDSICHPFDVEAWRHFDLTFFDFALEPHNVRRGLWIDNFAPHEQYGRTYSYWSVILIPYNLLSRMCMKSKYMFLPALFSGPPNRKHLINMYLKSLIEDLLKLWHVGVQA</sequence>
<dbReference type="Pfam" id="PF02992">
    <property type="entry name" value="Transposase_21"/>
    <property type="match status" value="1"/>
</dbReference>
<evidence type="ECO:0000313" key="1">
    <source>
        <dbReference type="EMBL" id="KAL0394613.1"/>
    </source>
</evidence>
<comment type="caution">
    <text evidence="1">The sequence shown here is derived from an EMBL/GenBank/DDBJ whole genome shotgun (WGS) entry which is preliminary data.</text>
</comment>
<protein>
    <submittedName>
        <fullName evidence="1">Uncharacterized protein</fullName>
    </submittedName>
</protein>